<sequence>MEKMIHQNQIPLQIAEQGYACISEHLLESVIFLLERKRVFLPKSLLLCLKWQNSVS</sequence>
<name>A0A2P2K3J8_RHIMU</name>
<organism evidence="1">
    <name type="scientific">Rhizophora mucronata</name>
    <name type="common">Asiatic mangrove</name>
    <dbReference type="NCBI Taxonomy" id="61149"/>
    <lineage>
        <taxon>Eukaryota</taxon>
        <taxon>Viridiplantae</taxon>
        <taxon>Streptophyta</taxon>
        <taxon>Embryophyta</taxon>
        <taxon>Tracheophyta</taxon>
        <taxon>Spermatophyta</taxon>
        <taxon>Magnoliopsida</taxon>
        <taxon>eudicotyledons</taxon>
        <taxon>Gunneridae</taxon>
        <taxon>Pentapetalae</taxon>
        <taxon>rosids</taxon>
        <taxon>fabids</taxon>
        <taxon>Malpighiales</taxon>
        <taxon>Rhizophoraceae</taxon>
        <taxon>Rhizophora</taxon>
    </lineage>
</organism>
<evidence type="ECO:0000313" key="1">
    <source>
        <dbReference type="EMBL" id="MBX00304.1"/>
    </source>
</evidence>
<dbReference type="EMBL" id="GGEC01019821">
    <property type="protein sequence ID" value="MBX00305.1"/>
    <property type="molecule type" value="Transcribed_RNA"/>
</dbReference>
<protein>
    <submittedName>
        <fullName evidence="2">Uncharacterized protein MANES_02G153300</fullName>
    </submittedName>
</protein>
<accession>A0A2P2K3J8</accession>
<reference evidence="1" key="1">
    <citation type="submission" date="2018-02" db="EMBL/GenBank/DDBJ databases">
        <title>Rhizophora mucronata_Transcriptome.</title>
        <authorList>
            <person name="Meera S.P."/>
            <person name="Sreeshan A."/>
            <person name="Augustine A."/>
        </authorList>
    </citation>
    <scope>NUCLEOTIDE SEQUENCE</scope>
    <source>
        <tissue evidence="1">Leaf</tissue>
    </source>
</reference>
<dbReference type="AlphaFoldDB" id="A0A2P2K3J8"/>
<evidence type="ECO:0000313" key="2">
    <source>
        <dbReference type="EMBL" id="MBX00305.1"/>
    </source>
</evidence>
<dbReference type="EMBL" id="GGEC01019820">
    <property type="protein sequence ID" value="MBX00304.1"/>
    <property type="molecule type" value="Transcribed_RNA"/>
</dbReference>
<proteinExistence type="predicted"/>